<dbReference type="InterPro" id="IPR027417">
    <property type="entry name" value="P-loop_NTPase"/>
</dbReference>
<evidence type="ECO:0000313" key="1">
    <source>
        <dbReference type="EMBL" id="OOS02481.1"/>
    </source>
</evidence>
<dbReference type="STRING" id="123822.B0188_08630"/>
<evidence type="ECO:0008006" key="3">
    <source>
        <dbReference type="Google" id="ProtNLM"/>
    </source>
</evidence>
<dbReference type="Pfam" id="PF07015">
    <property type="entry name" value="VirC1"/>
    <property type="match status" value="1"/>
</dbReference>
<organism evidence="1 2">
    <name type="scientific">[Haemophilus] felis</name>
    <dbReference type="NCBI Taxonomy" id="123822"/>
    <lineage>
        <taxon>Bacteria</taxon>
        <taxon>Pseudomonadati</taxon>
        <taxon>Pseudomonadota</taxon>
        <taxon>Gammaproteobacteria</taxon>
        <taxon>Pasteurellales</taxon>
        <taxon>Pasteurellaceae</taxon>
    </lineage>
</organism>
<dbReference type="Gene3D" id="3.40.50.300">
    <property type="entry name" value="P-loop containing nucleotide triphosphate hydrolases"/>
    <property type="match status" value="1"/>
</dbReference>
<dbReference type="InterPro" id="IPR009744">
    <property type="entry name" value="VirC1"/>
</dbReference>
<dbReference type="InterPro" id="IPR050678">
    <property type="entry name" value="DNA_Partitioning_ATPase"/>
</dbReference>
<gene>
    <name evidence="1" type="ORF">B0188_08630</name>
</gene>
<dbReference type="CDD" id="cd02042">
    <property type="entry name" value="ParAB_family"/>
    <property type="match status" value="1"/>
</dbReference>
<dbReference type="OrthoDB" id="69313at2"/>
<accession>A0A1T0AYE9</accession>
<dbReference type="PANTHER" id="PTHR13696">
    <property type="entry name" value="P-LOOP CONTAINING NUCLEOSIDE TRIPHOSPHATE HYDROLASE"/>
    <property type="match status" value="1"/>
</dbReference>
<dbReference type="AlphaFoldDB" id="A0A1T0AYE9"/>
<dbReference type="SUPFAM" id="SSF52540">
    <property type="entry name" value="P-loop containing nucleoside triphosphate hydrolases"/>
    <property type="match status" value="1"/>
</dbReference>
<dbReference type="Proteomes" id="UP000190023">
    <property type="component" value="Unassembled WGS sequence"/>
</dbReference>
<dbReference type="PIRSF" id="PIRSF009320">
    <property type="entry name" value="Nuc_binding_HP_1000"/>
    <property type="match status" value="1"/>
</dbReference>
<protein>
    <recommendedName>
        <fullName evidence="3">CobQ/CobB/MinD/ParA nucleotide binding domain-containing protein</fullName>
    </recommendedName>
</protein>
<proteinExistence type="predicted"/>
<reference evidence="1 2" key="1">
    <citation type="submission" date="2017-02" db="EMBL/GenBank/DDBJ databases">
        <title>Draft genome sequence of Haemophilus felis CCUG 31170 type strain.</title>
        <authorList>
            <person name="Engstrom-Jakobsson H."/>
            <person name="Salva-Serra F."/>
            <person name="Thorell K."/>
            <person name="Gonzales-Siles L."/>
            <person name="Karlsson R."/>
            <person name="Boulund F."/>
            <person name="Engstrand L."/>
            <person name="Kristiansson E."/>
            <person name="Moore E."/>
        </authorList>
    </citation>
    <scope>NUCLEOTIDE SEQUENCE [LARGE SCALE GENOMIC DNA]</scope>
    <source>
        <strain evidence="1 2">CCUG 31170</strain>
    </source>
</reference>
<dbReference type="PANTHER" id="PTHR13696:SF96">
    <property type="entry name" value="COBQ_COBB_MIND_PARA NUCLEOTIDE BINDING DOMAIN-CONTAINING PROTEIN"/>
    <property type="match status" value="1"/>
</dbReference>
<dbReference type="EMBL" id="MUYB01000036">
    <property type="protein sequence ID" value="OOS02481.1"/>
    <property type="molecule type" value="Genomic_DNA"/>
</dbReference>
<comment type="caution">
    <text evidence="1">The sequence shown here is derived from an EMBL/GenBank/DDBJ whole genome shotgun (WGS) entry which is preliminary data.</text>
</comment>
<evidence type="ECO:0000313" key="2">
    <source>
        <dbReference type="Proteomes" id="UP000190023"/>
    </source>
</evidence>
<keyword evidence="2" id="KW-1185">Reference proteome</keyword>
<sequence length="216" mass="23912">MSSIILFDSVKGGVGKSTLLAQFAVKLAGQHHIAIMDCDPQGSIQKWAIRRFSNETYPQNFDLLEADLDFLKSLKKTKEYDYILVDSAGADTETGRAILAFTDIVISPLQPTQSALDTIPAHNQILTGILEYNPNIKVYYLLNDCATHHLDNEAKDAKNALLAFLSNKPIGTVVEQFIYTRKPLKTTYATGSSCFDLRKNKSAIEIENVIKSVLGE</sequence>
<name>A0A1T0AYE9_9PAST</name>